<sequence length="259" mass="29716">MDIKTYDIVFHNRSSTSFGLKVLFPFNPLSPTPNKQMQTIPGKSGDWADNNHTYASVETQINAVIHMPKRYSDWEQLKGDIEDWLYGDEDWLRFRRDSDYLYRAQIVTAPVFTPVNFERINATLTFHFQPFKYDADSINWLALPKNGVVINPEPEVVRPDWHINGKGSFLLKVNEIPYEFDDIDGDIYLVGEEGNAYSTDPTKSYLTDDLLNSHLRLANNSTPELLSSGNGINTVSIEPINADSKLNVAEFIPRWRRLI</sequence>
<dbReference type="KEGG" id="lam:LA2_07620"/>
<dbReference type="Gene3D" id="2.40.30.200">
    <property type="match status" value="1"/>
</dbReference>
<dbReference type="EMBL" id="CP002338">
    <property type="protein sequence ID" value="ADQ59443.1"/>
    <property type="molecule type" value="Genomic_DNA"/>
</dbReference>
<organism evidence="1 2">
    <name type="scientific">Lactobacillus amylovorus (strain GRL 1112)</name>
    <dbReference type="NCBI Taxonomy" id="695560"/>
    <lineage>
        <taxon>Bacteria</taxon>
        <taxon>Bacillati</taxon>
        <taxon>Bacillota</taxon>
        <taxon>Bacilli</taxon>
        <taxon>Lactobacillales</taxon>
        <taxon>Lactobacillaceae</taxon>
        <taxon>Lactobacillus</taxon>
    </lineage>
</organism>
<accession>E4SKP6</accession>
<name>E4SKP6_LACAR</name>
<dbReference type="HOGENOM" id="CLU_1097489_0_0_9"/>
<evidence type="ECO:0000313" key="2">
    <source>
        <dbReference type="Proteomes" id="UP000007033"/>
    </source>
</evidence>
<dbReference type="AlphaFoldDB" id="E4SKP6"/>
<dbReference type="RefSeq" id="WP_013438226.1">
    <property type="nucleotide sequence ID" value="NC_014724.1"/>
</dbReference>
<dbReference type="PATRIC" id="fig|695560.3.peg.1503"/>
<dbReference type="Proteomes" id="UP000007033">
    <property type="component" value="Chromosome"/>
</dbReference>
<evidence type="ECO:0000313" key="1">
    <source>
        <dbReference type="EMBL" id="ADQ59443.1"/>
    </source>
</evidence>
<protein>
    <submittedName>
        <fullName evidence="1">Phage protein</fullName>
    </submittedName>
</protein>
<proteinExistence type="predicted"/>
<gene>
    <name evidence="1" type="ordered locus">LA2_07620</name>
</gene>
<reference evidence="1 2" key="1">
    <citation type="journal article" date="2011" name="J. Bacteriol.">
        <title>Genome sequence of Lactobacillus amylovorus GRL1112.</title>
        <authorList>
            <person name="Kant R."/>
            <person name="Paulin L."/>
            <person name="Alatalo E."/>
            <person name="de Vos W.M."/>
            <person name="Palva A."/>
        </authorList>
    </citation>
    <scope>NUCLEOTIDE SEQUENCE [LARGE SCALE GENOMIC DNA]</scope>
    <source>
        <strain evidence="1 2">GRL 1112</strain>
    </source>
</reference>